<dbReference type="Gene3D" id="3.10.129.10">
    <property type="entry name" value="Hotdog Thioesterase"/>
    <property type="match status" value="2"/>
</dbReference>
<evidence type="ECO:0000259" key="4">
    <source>
        <dbReference type="PROSITE" id="PS51770"/>
    </source>
</evidence>
<dbReference type="InterPro" id="IPR029069">
    <property type="entry name" value="HotDog_dom_sf"/>
</dbReference>
<dbReference type="PANTHER" id="PTHR11049">
    <property type="entry name" value="ACYL COENZYME A THIOESTER HYDROLASE"/>
    <property type="match status" value="1"/>
</dbReference>
<dbReference type="GO" id="GO:0052816">
    <property type="term" value="F:long-chain fatty acyl-CoA hydrolase activity"/>
    <property type="evidence" value="ECO:0007669"/>
    <property type="project" value="TreeGrafter"/>
</dbReference>
<feature type="domain" description="HotDog ACOT-type" evidence="4">
    <location>
        <begin position="1"/>
        <end position="112"/>
    </location>
</feature>
<keyword evidence="2 3" id="KW-0378">Hydrolase</keyword>
<keyword evidence="6" id="KW-1185">Reference proteome</keyword>
<dbReference type="RefSeq" id="WP_217634074.1">
    <property type="nucleotide sequence ID" value="NZ_FMYF01000004.1"/>
</dbReference>
<dbReference type="GO" id="GO:0005829">
    <property type="term" value="C:cytosol"/>
    <property type="evidence" value="ECO:0007669"/>
    <property type="project" value="TreeGrafter"/>
</dbReference>
<dbReference type="InterPro" id="IPR040170">
    <property type="entry name" value="Cytosol_ACT"/>
</dbReference>
<reference evidence="5 6" key="1">
    <citation type="submission" date="2016-06" db="EMBL/GenBank/DDBJ databases">
        <authorList>
            <person name="Olsen C.W."/>
            <person name="Carey S."/>
            <person name="Hinshaw L."/>
            <person name="Karasin A.I."/>
        </authorList>
    </citation>
    <scope>NUCLEOTIDE SEQUENCE [LARGE SCALE GENOMIC DNA]</scope>
    <source>
        <strain evidence="5 6">LZ-22</strain>
    </source>
</reference>
<evidence type="ECO:0000256" key="3">
    <source>
        <dbReference type="PROSITE-ProRule" id="PRU01106"/>
    </source>
</evidence>
<comment type="similarity">
    <text evidence="1">Belongs to the acyl coenzyme A hydrolase family.</text>
</comment>
<dbReference type="PROSITE" id="PS51770">
    <property type="entry name" value="HOTDOG_ACOT"/>
    <property type="match status" value="2"/>
</dbReference>
<organism evidence="5 6">
    <name type="scientific">Raineyella antarctica</name>
    <dbReference type="NCBI Taxonomy" id="1577474"/>
    <lineage>
        <taxon>Bacteria</taxon>
        <taxon>Bacillati</taxon>
        <taxon>Actinomycetota</taxon>
        <taxon>Actinomycetes</taxon>
        <taxon>Propionibacteriales</taxon>
        <taxon>Propionibacteriaceae</taxon>
        <taxon>Raineyella</taxon>
    </lineage>
</organism>
<dbReference type="SUPFAM" id="SSF54637">
    <property type="entry name" value="Thioesterase/thiol ester dehydrase-isomerase"/>
    <property type="match status" value="2"/>
</dbReference>
<dbReference type="PANTHER" id="PTHR11049:SF16">
    <property type="entry name" value="PROTEIN VDLD"/>
    <property type="match status" value="1"/>
</dbReference>
<dbReference type="InterPro" id="IPR006683">
    <property type="entry name" value="Thioestr_dom"/>
</dbReference>
<evidence type="ECO:0000256" key="1">
    <source>
        <dbReference type="ARBA" id="ARBA00010458"/>
    </source>
</evidence>
<dbReference type="Proteomes" id="UP000199086">
    <property type="component" value="Unassembled WGS sequence"/>
</dbReference>
<dbReference type="STRING" id="1577474.GA0111570_104185"/>
<feature type="domain" description="HotDog ACOT-type" evidence="4">
    <location>
        <begin position="159"/>
        <end position="271"/>
    </location>
</feature>
<dbReference type="GO" id="GO:0006637">
    <property type="term" value="P:acyl-CoA metabolic process"/>
    <property type="evidence" value="ECO:0007669"/>
    <property type="project" value="TreeGrafter"/>
</dbReference>
<evidence type="ECO:0000256" key="2">
    <source>
        <dbReference type="ARBA" id="ARBA00022801"/>
    </source>
</evidence>
<sequence length="311" mass="34457">METLRFLAAPTDVLFDGENIVNGGKILEWIDKAAYAVAAGWSGSYCVTAYVGHVSFRHGIPSGHLVEVEARIIYTGRTSMHIQCTVRNADPKRLSWTEATSCLVIFVATDGKGKSVPVVEFDPITASERAHARAAIGRADIRREIENQMAQQVYTAAGTAPRMVTRFLAQPTDVNWGGKVHGGTAMEWIDQAAWLCATQWSGMTPTVVYSGGVRFYRPIHIGHVVELEARLLRTNRKTMDIAVHVRSGDPRTPERQLTTHCAITYGVRGDDDRLVDIPQWEPQNDEDRALADHAYRLRKIRGHRVPGLSTG</sequence>
<dbReference type="Pfam" id="PF03061">
    <property type="entry name" value="4HBT"/>
    <property type="match status" value="2"/>
</dbReference>
<accession>A0A1G6GPF7</accession>
<gene>
    <name evidence="5" type="ORF">GA0111570_104185</name>
</gene>
<evidence type="ECO:0000313" key="5">
    <source>
        <dbReference type="EMBL" id="SDB83743.1"/>
    </source>
</evidence>
<proteinExistence type="inferred from homology"/>
<name>A0A1G6GPF7_9ACTN</name>
<dbReference type="EMBL" id="FMYF01000004">
    <property type="protein sequence ID" value="SDB83743.1"/>
    <property type="molecule type" value="Genomic_DNA"/>
</dbReference>
<evidence type="ECO:0000313" key="6">
    <source>
        <dbReference type="Proteomes" id="UP000199086"/>
    </source>
</evidence>
<protein>
    <submittedName>
        <fullName evidence="5">4-hydroxybenzoyl-CoA thioesterase</fullName>
    </submittedName>
</protein>
<dbReference type="CDD" id="cd03442">
    <property type="entry name" value="BFIT_BACH"/>
    <property type="match status" value="2"/>
</dbReference>
<dbReference type="InterPro" id="IPR033120">
    <property type="entry name" value="HOTDOG_ACOT"/>
</dbReference>
<dbReference type="AlphaFoldDB" id="A0A1G6GPF7"/>